<proteinExistence type="inferred from homology"/>
<comment type="pathway">
    <text evidence="1">Glycerolipid metabolism; triacylglycerol biosynthesis.</text>
</comment>
<evidence type="ECO:0000313" key="13">
    <source>
        <dbReference type="EMBL" id="SHE27273.1"/>
    </source>
</evidence>
<dbReference type="Pfam" id="PF06974">
    <property type="entry name" value="WS_DGAT_C"/>
    <property type="match status" value="1"/>
</dbReference>
<dbReference type="SUPFAM" id="SSF52777">
    <property type="entry name" value="CoA-dependent acyltransferases"/>
    <property type="match status" value="1"/>
</dbReference>
<keyword evidence="6 13" id="KW-0808">Transferase</keyword>
<dbReference type="PANTHER" id="PTHR31650:SF1">
    <property type="entry name" value="WAX ESTER SYNTHASE_DIACYLGLYCEROL ACYLTRANSFERASE 4-RELATED"/>
    <property type="match status" value="1"/>
</dbReference>
<evidence type="ECO:0000256" key="1">
    <source>
        <dbReference type="ARBA" id="ARBA00004771"/>
    </source>
</evidence>
<dbReference type="OrthoDB" id="9810950at2"/>
<dbReference type="GO" id="GO:0071731">
    <property type="term" value="P:response to nitric oxide"/>
    <property type="evidence" value="ECO:0007669"/>
    <property type="project" value="TreeGrafter"/>
</dbReference>
<keyword evidence="14" id="KW-1185">Reference proteome</keyword>
<protein>
    <recommendedName>
        <fullName evidence="4">diacylglycerol O-acyltransferase</fullName>
        <ecNumber evidence="4">2.3.1.20</ecNumber>
    </recommendedName>
</protein>
<gene>
    <name evidence="13" type="ORF">SAMN02745225_00047</name>
</gene>
<dbReference type="GO" id="GO:0019432">
    <property type="term" value="P:triglyceride biosynthetic process"/>
    <property type="evidence" value="ECO:0007669"/>
    <property type="project" value="UniProtKB-UniPathway"/>
</dbReference>
<keyword evidence="9 13" id="KW-0012">Acyltransferase</keyword>
<dbReference type="InterPro" id="IPR045034">
    <property type="entry name" value="O-acyltransferase_WSD1-like"/>
</dbReference>
<dbReference type="Proteomes" id="UP000184295">
    <property type="component" value="Unassembled WGS sequence"/>
</dbReference>
<accession>A0A1M4S4Z3</accession>
<comment type="catalytic activity">
    <reaction evidence="10">
        <text>an acyl-CoA + a 1,2-diacyl-sn-glycerol = a triacyl-sn-glycerol + CoA</text>
        <dbReference type="Rhea" id="RHEA:10868"/>
        <dbReference type="ChEBI" id="CHEBI:17815"/>
        <dbReference type="ChEBI" id="CHEBI:57287"/>
        <dbReference type="ChEBI" id="CHEBI:58342"/>
        <dbReference type="ChEBI" id="CHEBI:64615"/>
        <dbReference type="EC" id="2.3.1.20"/>
    </reaction>
</comment>
<feature type="domain" description="O-acyltransferase WSD1-like N-terminal" evidence="11">
    <location>
        <begin position="4"/>
        <end position="277"/>
    </location>
</feature>
<dbReference type="GO" id="GO:0006071">
    <property type="term" value="P:glycerol metabolic process"/>
    <property type="evidence" value="ECO:0007669"/>
    <property type="project" value="UniProtKB-KW"/>
</dbReference>
<dbReference type="UniPathway" id="UPA00282"/>
<dbReference type="PANTHER" id="PTHR31650">
    <property type="entry name" value="O-ACYLTRANSFERASE (WSD1-LIKE) FAMILY PROTEIN"/>
    <property type="match status" value="1"/>
</dbReference>
<dbReference type="GO" id="GO:0051701">
    <property type="term" value="P:biological process involved in interaction with host"/>
    <property type="evidence" value="ECO:0007669"/>
    <property type="project" value="TreeGrafter"/>
</dbReference>
<organism evidence="13 14">
    <name type="scientific">Ferrithrix thermotolerans DSM 19514</name>
    <dbReference type="NCBI Taxonomy" id="1121881"/>
    <lineage>
        <taxon>Bacteria</taxon>
        <taxon>Bacillati</taxon>
        <taxon>Actinomycetota</taxon>
        <taxon>Acidimicrobiia</taxon>
        <taxon>Acidimicrobiales</taxon>
        <taxon>Acidimicrobiaceae</taxon>
        <taxon>Ferrithrix</taxon>
    </lineage>
</organism>
<dbReference type="EC" id="2.3.1.20" evidence="4"/>
<reference evidence="14" key="1">
    <citation type="submission" date="2016-11" db="EMBL/GenBank/DDBJ databases">
        <authorList>
            <person name="Varghese N."/>
            <person name="Submissions S."/>
        </authorList>
    </citation>
    <scope>NUCLEOTIDE SEQUENCE [LARGE SCALE GENOMIC DNA]</scope>
    <source>
        <strain evidence="14">DSM 19514</strain>
    </source>
</reference>
<dbReference type="Pfam" id="PF03007">
    <property type="entry name" value="WS_DGAT_cat"/>
    <property type="match status" value="1"/>
</dbReference>
<evidence type="ECO:0000259" key="12">
    <source>
        <dbReference type="Pfam" id="PF06974"/>
    </source>
</evidence>
<keyword evidence="8" id="KW-0443">Lipid metabolism</keyword>
<evidence type="ECO:0000256" key="9">
    <source>
        <dbReference type="ARBA" id="ARBA00023315"/>
    </source>
</evidence>
<evidence type="ECO:0000256" key="4">
    <source>
        <dbReference type="ARBA" id="ARBA00013244"/>
    </source>
</evidence>
<name>A0A1M4S4Z3_9ACTN</name>
<evidence type="ECO:0000256" key="7">
    <source>
        <dbReference type="ARBA" id="ARBA00022798"/>
    </source>
</evidence>
<evidence type="ECO:0000313" key="14">
    <source>
        <dbReference type="Proteomes" id="UP000184295"/>
    </source>
</evidence>
<dbReference type="RefSeq" id="WP_072787572.1">
    <property type="nucleotide sequence ID" value="NZ_FQUL01000001.1"/>
</dbReference>
<dbReference type="InterPro" id="IPR009721">
    <property type="entry name" value="O-acyltransferase_WSD1_C"/>
</dbReference>
<dbReference type="AlphaFoldDB" id="A0A1M4S4Z3"/>
<dbReference type="GO" id="GO:0004144">
    <property type="term" value="F:diacylglycerol O-acyltransferase activity"/>
    <property type="evidence" value="ECO:0007669"/>
    <property type="project" value="UniProtKB-EC"/>
</dbReference>
<evidence type="ECO:0000256" key="8">
    <source>
        <dbReference type="ARBA" id="ARBA00023098"/>
    </source>
</evidence>
<evidence type="ECO:0000256" key="10">
    <source>
        <dbReference type="ARBA" id="ARBA00048109"/>
    </source>
</evidence>
<comment type="similarity">
    <text evidence="3">Belongs to the long-chain O-acyltransferase family.</text>
</comment>
<keyword evidence="5" id="KW-0444">Lipid biosynthesis</keyword>
<dbReference type="GO" id="GO:0005886">
    <property type="term" value="C:plasma membrane"/>
    <property type="evidence" value="ECO:0007669"/>
    <property type="project" value="TreeGrafter"/>
</dbReference>
<dbReference type="STRING" id="1121881.SAMN02745225_00047"/>
<sequence>MKQLSGLDAAIWYLDSKEQPLHISALIKLVSYPRDDLDAKGVIDRLRYFAKSSDVLHLSVAPSPIPLSLPYWVVVEQLDFSSHIYLHDLVEEKTALAADELSVTVKRLLGELLADPLPKDRPPWQIHVVDLGSEILILTKIHHALSDGAGGLRLLGSIVDPPGIEDGLDDFVSEEEPSVKFAPTQRPSLLSALLDLPQEAVSRLESAATFQETLSQLISAVADGQRGALPEVLNFGAPKLPFSGALRTTRSAESFAVETSKLRKVARRTRSTLNDVVLTVVALTIERYLDTVYNYTLESSPIVLMPISTRKLDHSPSHNQVAGQLIALPYGKRSGIETLSAVKEQAWRAKRLHSKFGPKILESFASSVASPAISPLVRLIGELKIFDRLDPVFNMIVSNVTGMTDELYLRGHLVDSVVPFGPLAEGAPLNITFLSYMDMTSFGVTSCPDLVRAPEKIGEIFQEVLLNFLDEVNSQSD</sequence>
<dbReference type="GO" id="GO:0001666">
    <property type="term" value="P:response to hypoxia"/>
    <property type="evidence" value="ECO:0007669"/>
    <property type="project" value="TreeGrafter"/>
</dbReference>
<comment type="pathway">
    <text evidence="2">Lipid metabolism.</text>
</comment>
<dbReference type="EMBL" id="FQUL01000001">
    <property type="protein sequence ID" value="SHE27273.1"/>
    <property type="molecule type" value="Genomic_DNA"/>
</dbReference>
<evidence type="ECO:0000259" key="11">
    <source>
        <dbReference type="Pfam" id="PF03007"/>
    </source>
</evidence>
<evidence type="ECO:0000256" key="3">
    <source>
        <dbReference type="ARBA" id="ARBA00009587"/>
    </source>
</evidence>
<feature type="domain" description="O-acyltransferase WSD1 C-terminal" evidence="12">
    <location>
        <begin position="319"/>
        <end position="465"/>
    </location>
</feature>
<evidence type="ECO:0000256" key="6">
    <source>
        <dbReference type="ARBA" id="ARBA00022679"/>
    </source>
</evidence>
<dbReference type="InterPro" id="IPR004255">
    <property type="entry name" value="O-acyltransferase_WSD1_N"/>
</dbReference>
<evidence type="ECO:0000256" key="2">
    <source>
        <dbReference type="ARBA" id="ARBA00005189"/>
    </source>
</evidence>
<evidence type="ECO:0000256" key="5">
    <source>
        <dbReference type="ARBA" id="ARBA00022516"/>
    </source>
</evidence>
<keyword evidence="7" id="KW-0319">Glycerol metabolism</keyword>